<feature type="chain" id="PRO_5015399809" evidence="2">
    <location>
        <begin position="18"/>
        <end position="281"/>
    </location>
</feature>
<feature type="signal peptide" evidence="2">
    <location>
        <begin position="1"/>
        <end position="17"/>
    </location>
</feature>
<keyword evidence="2" id="KW-0732">Signal</keyword>
<dbReference type="CDD" id="cd05266">
    <property type="entry name" value="SDR_a4"/>
    <property type="match status" value="1"/>
</dbReference>
<keyword evidence="1" id="KW-0520">NAD</keyword>
<dbReference type="SUPFAM" id="SSF51735">
    <property type="entry name" value="NAD(P)-binding Rossmann-fold domains"/>
    <property type="match status" value="1"/>
</dbReference>
<sequence>MNRLLIFGLGYSGTAIARAAAASGFTVTGTTRADKPGSVAFDAAEPAIAAATHIVSTAGTDPDGDPILPRYAAAIAAAPNLRWIGYLSSTVVYGDRGGAWVDEDTPAAPSQPRGQRRLEAEDGWSRFAGTHAVDIFRLAGIYGPGRSAFDELRAGRARRMVKPGHMFGRIHRDDIAQAVVAAMRQDRPAGRRVLNLVDDEPSESAEVVTEAAALLGVPPPPQVAFEEAWATMSPMARSFWSENRKIACAKTKAALGMSWLYPTYREGLRAILREERGNGLP</sequence>
<evidence type="ECO:0000313" key="4">
    <source>
        <dbReference type="Proteomes" id="UP000239724"/>
    </source>
</evidence>
<dbReference type="OrthoDB" id="9808276at2"/>
<dbReference type="InterPro" id="IPR036291">
    <property type="entry name" value="NAD(P)-bd_dom_sf"/>
</dbReference>
<evidence type="ECO:0000256" key="2">
    <source>
        <dbReference type="SAM" id="SignalP"/>
    </source>
</evidence>
<dbReference type="PANTHER" id="PTHR43574">
    <property type="entry name" value="EPIMERASE-RELATED"/>
    <property type="match status" value="1"/>
</dbReference>
<comment type="caution">
    <text evidence="3">The sequence shown here is derived from an EMBL/GenBank/DDBJ whole genome shotgun (WGS) entry which is preliminary data.</text>
</comment>
<organism evidence="3 4">
    <name type="scientific">Rhodopila globiformis</name>
    <name type="common">Rhodopseudomonas globiformis</name>
    <dbReference type="NCBI Taxonomy" id="1071"/>
    <lineage>
        <taxon>Bacteria</taxon>
        <taxon>Pseudomonadati</taxon>
        <taxon>Pseudomonadota</taxon>
        <taxon>Alphaproteobacteria</taxon>
        <taxon>Acetobacterales</taxon>
        <taxon>Acetobacteraceae</taxon>
        <taxon>Rhodopila</taxon>
    </lineage>
</organism>
<dbReference type="RefSeq" id="WP_104520168.1">
    <property type="nucleotide sequence ID" value="NZ_NHRY01000195.1"/>
</dbReference>
<dbReference type="AlphaFoldDB" id="A0A2S6N9E6"/>
<name>A0A2S6N9E6_RHOGL</name>
<accession>A0A2S6N9E6</accession>
<dbReference type="EMBL" id="NHRY01000195">
    <property type="protein sequence ID" value="PPQ31229.1"/>
    <property type="molecule type" value="Genomic_DNA"/>
</dbReference>
<dbReference type="Proteomes" id="UP000239724">
    <property type="component" value="Unassembled WGS sequence"/>
</dbReference>
<gene>
    <name evidence="3" type="ORF">CCS01_17800</name>
</gene>
<keyword evidence="4" id="KW-1185">Reference proteome</keyword>
<reference evidence="3 4" key="1">
    <citation type="journal article" date="2018" name="Arch. Microbiol.">
        <title>New insights into the metabolic potential of the phototrophic purple bacterium Rhodopila globiformis DSM 161(T) from its draft genome sequence and evidence for a vanadium-dependent nitrogenase.</title>
        <authorList>
            <person name="Imhoff J.F."/>
            <person name="Rahn T."/>
            <person name="Kunzel S."/>
            <person name="Neulinger S.C."/>
        </authorList>
    </citation>
    <scope>NUCLEOTIDE SEQUENCE [LARGE SCALE GENOMIC DNA]</scope>
    <source>
        <strain evidence="3 4">DSM 161</strain>
    </source>
</reference>
<proteinExistence type="predicted"/>
<dbReference type="Gene3D" id="3.40.50.720">
    <property type="entry name" value="NAD(P)-binding Rossmann-like Domain"/>
    <property type="match status" value="1"/>
</dbReference>
<evidence type="ECO:0000313" key="3">
    <source>
        <dbReference type="EMBL" id="PPQ31229.1"/>
    </source>
</evidence>
<evidence type="ECO:0000256" key="1">
    <source>
        <dbReference type="ARBA" id="ARBA00023027"/>
    </source>
</evidence>
<protein>
    <submittedName>
        <fullName evidence="3">NAD(P)-dependent oxidoreductase</fullName>
    </submittedName>
</protein>